<dbReference type="Proteomes" id="UP001596083">
    <property type="component" value="Unassembled WGS sequence"/>
</dbReference>
<evidence type="ECO:0000256" key="3">
    <source>
        <dbReference type="ARBA" id="ARBA00022793"/>
    </source>
</evidence>
<dbReference type="SUPFAM" id="SSF53383">
    <property type="entry name" value="PLP-dependent transferases"/>
    <property type="match status" value="1"/>
</dbReference>
<keyword evidence="3" id="KW-0210">Decarboxylase</keyword>
<dbReference type="GO" id="GO:0004398">
    <property type="term" value="F:histidine decarboxylase activity"/>
    <property type="evidence" value="ECO:0007669"/>
    <property type="project" value="UniProtKB-EC"/>
</dbReference>
<comment type="cofactor">
    <cofactor evidence="1 6">
        <name>pyridoxal 5'-phosphate</name>
        <dbReference type="ChEBI" id="CHEBI:597326"/>
    </cofactor>
</comment>
<dbReference type="InterPro" id="IPR015424">
    <property type="entry name" value="PyrdxlP-dep_Trfase"/>
</dbReference>
<keyword evidence="5 6" id="KW-0456">Lyase</keyword>
<dbReference type="EC" id="4.1.1.22" evidence="7"/>
<dbReference type="RefSeq" id="WP_390314830.1">
    <property type="nucleotide sequence ID" value="NZ_JBHSPB010000003.1"/>
</dbReference>
<evidence type="ECO:0000256" key="6">
    <source>
        <dbReference type="RuleBase" id="RU000382"/>
    </source>
</evidence>
<sequence>MPASLLAGSGDVTAPERPGADRRLDALLEITPVPACGAAEDARLLHEHSERLRRLRRTFLGHPVNLEFDYRPFGGMLDVLWNTVGDPGAPDTARTDRQPFERPVVRFLAGLAGADPAHVYGYVTSGGAEGNFFGMYLGRRRLPDAPLYYSAAAHYTVERTAELLRMDAVRVPCRRDGGLDTRALRAACGARAGRGAVVVATVGTTMLGGVDDLPAVRAALAPAGEIHLHVDAALGGLLAAFSPHRPPWGFESGADTLTVSGHKLIGTPVPCGIAMAREHLVPRRGPYDYLGATDATLACSRNALTPMLLWYALRRLGSRGLAARVRRCLATADYACERLAALGRRPWRHPSSATVVFDRPPAHVCRRWHLATSGNLAHLVAMPHVTRAMIDSFCRDL</sequence>
<evidence type="ECO:0000256" key="5">
    <source>
        <dbReference type="ARBA" id="ARBA00023239"/>
    </source>
</evidence>
<dbReference type="Gene3D" id="3.40.640.10">
    <property type="entry name" value="Type I PLP-dependent aspartate aminotransferase-like (Major domain)"/>
    <property type="match status" value="1"/>
</dbReference>
<evidence type="ECO:0000313" key="7">
    <source>
        <dbReference type="EMBL" id="MFC5719727.1"/>
    </source>
</evidence>
<dbReference type="InterPro" id="IPR051151">
    <property type="entry name" value="Group_II_Decarboxylase"/>
</dbReference>
<dbReference type="InterPro" id="IPR015422">
    <property type="entry name" value="PyrdxlP-dep_Trfase_small"/>
</dbReference>
<organism evidence="7 8">
    <name type="scientific">Streptomyces gamaensis</name>
    <dbReference type="NCBI Taxonomy" id="1763542"/>
    <lineage>
        <taxon>Bacteria</taxon>
        <taxon>Bacillati</taxon>
        <taxon>Actinomycetota</taxon>
        <taxon>Actinomycetes</taxon>
        <taxon>Kitasatosporales</taxon>
        <taxon>Streptomycetaceae</taxon>
        <taxon>Streptomyces</taxon>
    </lineage>
</organism>
<dbReference type="Pfam" id="PF00282">
    <property type="entry name" value="Pyridoxal_deC"/>
    <property type="match status" value="1"/>
</dbReference>
<dbReference type="PANTHER" id="PTHR46101:SF2">
    <property type="entry name" value="SERINE DECARBOXYLASE"/>
    <property type="match status" value="1"/>
</dbReference>
<dbReference type="PANTHER" id="PTHR46101">
    <property type="match status" value="1"/>
</dbReference>
<dbReference type="InterPro" id="IPR015421">
    <property type="entry name" value="PyrdxlP-dep_Trfase_major"/>
</dbReference>
<name>A0ABW0YU55_9ACTN</name>
<dbReference type="Gene3D" id="3.90.1150.10">
    <property type="entry name" value="Aspartate Aminotransferase, domain 1"/>
    <property type="match status" value="1"/>
</dbReference>
<protein>
    <submittedName>
        <fullName evidence="7">Histidine decarboxylase</fullName>
        <ecNumber evidence="7">4.1.1.22</ecNumber>
    </submittedName>
</protein>
<comment type="similarity">
    <text evidence="2 6">Belongs to the group II decarboxylase family.</text>
</comment>
<reference evidence="8" key="1">
    <citation type="journal article" date="2019" name="Int. J. Syst. Evol. Microbiol.">
        <title>The Global Catalogue of Microorganisms (GCM) 10K type strain sequencing project: providing services to taxonomists for standard genome sequencing and annotation.</title>
        <authorList>
            <consortium name="The Broad Institute Genomics Platform"/>
            <consortium name="The Broad Institute Genome Sequencing Center for Infectious Disease"/>
            <person name="Wu L."/>
            <person name="Ma J."/>
        </authorList>
    </citation>
    <scope>NUCLEOTIDE SEQUENCE [LARGE SCALE GENOMIC DNA]</scope>
    <source>
        <strain evidence="8">CGMCC 4.7304</strain>
    </source>
</reference>
<dbReference type="NCBIfam" id="NF002748">
    <property type="entry name" value="PRK02769.1"/>
    <property type="match status" value="1"/>
</dbReference>
<proteinExistence type="inferred from homology"/>
<comment type="caution">
    <text evidence="7">The sequence shown here is derived from an EMBL/GenBank/DDBJ whole genome shotgun (WGS) entry which is preliminary data.</text>
</comment>
<evidence type="ECO:0000256" key="4">
    <source>
        <dbReference type="ARBA" id="ARBA00022898"/>
    </source>
</evidence>
<dbReference type="InterPro" id="IPR002129">
    <property type="entry name" value="PyrdxlP-dep_de-COase"/>
</dbReference>
<evidence type="ECO:0000256" key="2">
    <source>
        <dbReference type="ARBA" id="ARBA00009533"/>
    </source>
</evidence>
<keyword evidence="4 6" id="KW-0663">Pyridoxal phosphate</keyword>
<evidence type="ECO:0000256" key="1">
    <source>
        <dbReference type="ARBA" id="ARBA00001933"/>
    </source>
</evidence>
<keyword evidence="8" id="KW-1185">Reference proteome</keyword>
<evidence type="ECO:0000313" key="8">
    <source>
        <dbReference type="Proteomes" id="UP001596083"/>
    </source>
</evidence>
<dbReference type="EMBL" id="JBHSPB010000003">
    <property type="protein sequence ID" value="MFC5719727.1"/>
    <property type="molecule type" value="Genomic_DNA"/>
</dbReference>
<accession>A0ABW0YU55</accession>
<gene>
    <name evidence="7" type="ORF">ACFP1Z_05975</name>
</gene>